<dbReference type="EMBL" id="LIIK01000027">
    <property type="protein sequence ID" value="KQM08650.1"/>
    <property type="molecule type" value="Genomic_DNA"/>
</dbReference>
<reference evidence="3" key="1">
    <citation type="submission" date="2015-08" db="EMBL/GenBank/DDBJ databases">
        <title>Candidatus Bacteriodes Periocalifornicus.</title>
        <authorList>
            <person name="McLean J.S."/>
            <person name="Kelley S."/>
        </authorList>
    </citation>
    <scope>NUCLEOTIDE SEQUENCE [LARGE SCALE GENOMIC DNA]</scope>
    <source>
        <strain evidence="3">12B</strain>
    </source>
</reference>
<evidence type="ECO:0000256" key="2">
    <source>
        <dbReference type="SAM" id="Phobius"/>
    </source>
</evidence>
<keyword evidence="2" id="KW-0812">Transmembrane</keyword>
<evidence type="ECO:0000256" key="1">
    <source>
        <dbReference type="SAM" id="Coils"/>
    </source>
</evidence>
<evidence type="ECO:0000313" key="3">
    <source>
        <dbReference type="EMBL" id="KQM08650.1"/>
    </source>
</evidence>
<proteinExistence type="predicted"/>
<dbReference type="STRING" id="1702214.AL399_06145"/>
<evidence type="ECO:0000313" key="4">
    <source>
        <dbReference type="Proteomes" id="UP000054172"/>
    </source>
</evidence>
<sequence length="261" mass="28696">METEELLQSLSQLEENLQEISSANRLVQDTVDAYRAVEGELAPAVKALGELALEQKSLADGVQKRMDDALSLFAQDVKDIKEELASTAKSFTGTAAQTGRQLADNAEAATAHLEAAFEKSQQQFAATLEKTSQSYDERSGSALQMLQAASVAITREIEAERKAIDLVKEELMGRYQALREQIVQIAEELGASLGKQIADQRAYTGQVGEQLAQQLREQGATLREEFVNQNAQLRRQARFIRLLLFVVIALTIGMIALTALR</sequence>
<gene>
    <name evidence="3" type="ORF">AL399_06145</name>
</gene>
<keyword evidence="1" id="KW-0175">Coiled coil</keyword>
<dbReference type="Proteomes" id="UP000054172">
    <property type="component" value="Unassembled WGS sequence"/>
</dbReference>
<protein>
    <submittedName>
        <fullName evidence="3">Uncharacterized protein</fullName>
    </submittedName>
</protein>
<feature type="transmembrane region" description="Helical" evidence="2">
    <location>
        <begin position="239"/>
        <end position="260"/>
    </location>
</feature>
<keyword evidence="2" id="KW-1133">Transmembrane helix</keyword>
<keyword evidence="2" id="KW-0472">Membrane</keyword>
<accession>A0A0Q4B7V5</accession>
<organism evidence="3 4">
    <name type="scientific">Candidatus [Bacteroides] periocalifornicus</name>
    <dbReference type="NCBI Taxonomy" id="1702214"/>
    <lineage>
        <taxon>Bacteria</taxon>
        <taxon>Pseudomonadati</taxon>
        <taxon>Bacteroidota</taxon>
    </lineage>
</organism>
<comment type="caution">
    <text evidence="3">The sequence shown here is derived from an EMBL/GenBank/DDBJ whole genome shotgun (WGS) entry which is preliminary data.</text>
</comment>
<feature type="coiled-coil region" evidence="1">
    <location>
        <begin position="3"/>
        <end position="30"/>
    </location>
</feature>
<dbReference type="PATRIC" id="fig|1702214.3.peg.503"/>
<keyword evidence="4" id="KW-1185">Reference proteome</keyword>
<name>A0A0Q4B7V5_9BACT</name>
<dbReference type="AlphaFoldDB" id="A0A0Q4B7V5"/>